<keyword evidence="3" id="KW-1185">Reference proteome</keyword>
<comment type="caution">
    <text evidence="2">The sequence shown here is derived from an EMBL/GenBank/DDBJ whole genome shotgun (WGS) entry which is preliminary data.</text>
</comment>
<sequence>MQKIVTNLWYDTEAEEAAEFYCSLFPDAKITGIQRYTEAGPRPAGSVLTVDFELAGQQFTAINGGGEYQYTHAMSLLINCDSQDEVDRLWTALLADGGQEVECGWLNDKYGVPWQVWPTEANALLVGEDREAVNRAMQAMLGMKKIDAHAMREAYEGRPAQ</sequence>
<name>A0A1V2TDN5_9NOCA</name>
<dbReference type="Gene3D" id="3.10.180.10">
    <property type="entry name" value="2,3-Dihydroxybiphenyl 1,2-Dioxygenase, domain 1"/>
    <property type="match status" value="1"/>
</dbReference>
<dbReference type="PIRSF" id="PIRSF021700">
    <property type="entry name" value="3_dmu_93_MTrfase"/>
    <property type="match status" value="1"/>
</dbReference>
<evidence type="ECO:0000259" key="1">
    <source>
        <dbReference type="Pfam" id="PF06983"/>
    </source>
</evidence>
<dbReference type="EMBL" id="MUMY01000014">
    <property type="protein sequence ID" value="ONM47609.1"/>
    <property type="molecule type" value="Genomic_DNA"/>
</dbReference>
<dbReference type="Proteomes" id="UP000188836">
    <property type="component" value="Unassembled WGS sequence"/>
</dbReference>
<dbReference type="AlphaFoldDB" id="A0A1V2TDN5"/>
<dbReference type="InterPro" id="IPR009725">
    <property type="entry name" value="3_dmu_93_MTrfase"/>
</dbReference>
<accession>A0A1V2TDN5</accession>
<dbReference type="PANTHER" id="PTHR33990">
    <property type="entry name" value="PROTEIN YJDN-RELATED"/>
    <property type="match status" value="1"/>
</dbReference>
<organism evidence="2 3">
    <name type="scientific">Nocardia donostiensis</name>
    <dbReference type="NCBI Taxonomy" id="1538463"/>
    <lineage>
        <taxon>Bacteria</taxon>
        <taxon>Bacillati</taxon>
        <taxon>Actinomycetota</taxon>
        <taxon>Actinomycetes</taxon>
        <taxon>Mycobacteriales</taxon>
        <taxon>Nocardiaceae</taxon>
        <taxon>Nocardia</taxon>
    </lineage>
</organism>
<dbReference type="STRING" id="1538463.B0T36_10205"/>
<dbReference type="OrthoDB" id="9806473at2"/>
<evidence type="ECO:0000313" key="2">
    <source>
        <dbReference type="EMBL" id="ONM47609.1"/>
    </source>
</evidence>
<reference evidence="2 3" key="1">
    <citation type="journal article" date="2016" name="Antonie Van Leeuwenhoek">
        <title>Nocardia donostiensis sp. nov., isolated from human respiratory specimens.</title>
        <authorList>
            <person name="Ercibengoa M."/>
            <person name="Bell M."/>
            <person name="Marimon J.M."/>
            <person name="Humrighouse B."/>
            <person name="Klenk H.P."/>
            <person name="Potter G."/>
            <person name="Perez-Trallero E."/>
        </authorList>
    </citation>
    <scope>NUCLEOTIDE SEQUENCE [LARGE SCALE GENOMIC DNA]</scope>
    <source>
        <strain evidence="2 3">X1655</strain>
    </source>
</reference>
<evidence type="ECO:0000313" key="3">
    <source>
        <dbReference type="Proteomes" id="UP000188836"/>
    </source>
</evidence>
<dbReference type="InterPro" id="IPR028973">
    <property type="entry name" value="PhnB-like"/>
</dbReference>
<protein>
    <recommendedName>
        <fullName evidence="1">PhnB-like domain-containing protein</fullName>
    </recommendedName>
</protein>
<dbReference type="Pfam" id="PF06983">
    <property type="entry name" value="3-dmu-9_3-mt"/>
    <property type="match status" value="1"/>
</dbReference>
<dbReference type="InterPro" id="IPR029068">
    <property type="entry name" value="Glyas_Bleomycin-R_OHBP_Dase"/>
</dbReference>
<dbReference type="RefSeq" id="WP_077118384.1">
    <property type="nucleotide sequence ID" value="NZ_MUKP01000001.1"/>
</dbReference>
<dbReference type="SUPFAM" id="SSF54593">
    <property type="entry name" value="Glyoxalase/Bleomycin resistance protein/Dihydroxybiphenyl dioxygenase"/>
    <property type="match status" value="1"/>
</dbReference>
<proteinExistence type="predicted"/>
<gene>
    <name evidence="2" type="ORF">B0T46_17095</name>
</gene>
<feature type="domain" description="PhnB-like" evidence="1">
    <location>
        <begin position="2"/>
        <end position="116"/>
    </location>
</feature>
<dbReference type="CDD" id="cd06588">
    <property type="entry name" value="PhnB_like"/>
    <property type="match status" value="1"/>
</dbReference>
<dbReference type="PANTHER" id="PTHR33990:SF2">
    <property type="entry name" value="PHNB-LIKE DOMAIN-CONTAINING PROTEIN"/>
    <property type="match status" value="1"/>
</dbReference>